<comment type="caution">
    <text evidence="1">The sequence shown here is derived from an EMBL/GenBank/DDBJ whole genome shotgun (WGS) entry which is preliminary data.</text>
</comment>
<evidence type="ECO:0000313" key="2">
    <source>
        <dbReference type="Proteomes" id="UP000033945"/>
    </source>
</evidence>
<sequence>MGKFNFKDLDDFEKIKTGAENFYQSVGEIFCPYFQEKIPFNVKGLKHLKFKADQQARANQDQYARLKLLRLAPEVLKKSHTVQGIWETKKFEELKTNSKWKHILKDVKFYEFIAVLDNVRIKVIVKEVEGGQKHFWSVIPFWSIDKLTSKRILHSGDPEHD</sequence>
<name>A0A0G1L076_9BACT</name>
<evidence type="ECO:0000313" key="1">
    <source>
        <dbReference type="EMBL" id="KKT61987.1"/>
    </source>
</evidence>
<proteinExistence type="predicted"/>
<organism evidence="1 2">
    <name type="scientific">Candidatus Giovannonibacteria bacterium GW2011_GWA2_44_26</name>
    <dbReference type="NCBI Taxonomy" id="1618648"/>
    <lineage>
        <taxon>Bacteria</taxon>
        <taxon>Candidatus Giovannoniibacteriota</taxon>
    </lineage>
</organism>
<gene>
    <name evidence="1" type="ORF">UW55_C0019G0001</name>
</gene>
<dbReference type="EMBL" id="LCIT01000019">
    <property type="protein sequence ID" value="KKT61987.1"/>
    <property type="molecule type" value="Genomic_DNA"/>
</dbReference>
<reference evidence="1 2" key="1">
    <citation type="journal article" date="2015" name="Nature">
        <title>rRNA introns, odd ribosomes, and small enigmatic genomes across a large radiation of phyla.</title>
        <authorList>
            <person name="Brown C.T."/>
            <person name="Hug L.A."/>
            <person name="Thomas B.C."/>
            <person name="Sharon I."/>
            <person name="Castelle C.J."/>
            <person name="Singh A."/>
            <person name="Wilkins M.J."/>
            <person name="Williams K.H."/>
            <person name="Banfield J.F."/>
        </authorList>
    </citation>
    <scope>NUCLEOTIDE SEQUENCE [LARGE SCALE GENOMIC DNA]</scope>
</reference>
<protein>
    <submittedName>
        <fullName evidence="1">Uncharacterized protein</fullName>
    </submittedName>
</protein>
<dbReference type="Proteomes" id="UP000033945">
    <property type="component" value="Unassembled WGS sequence"/>
</dbReference>
<accession>A0A0G1L076</accession>
<dbReference type="AlphaFoldDB" id="A0A0G1L076"/>